<sequence length="128" mass="13188">MDLSPLESASAELAAYLSEVTHGDLGTAVGRDGGSIADLLVRIIERNLHVTASLAGTVDPAPVDRATLLAPADTWGTGYELAYRRAAADAQAALTAAPADARAEEAYAALLRATEAETGRLRATLELG</sequence>
<name>A0A255GLU3_9ACTN</name>
<gene>
    <name evidence="1" type="ORF">CGZ94_04060</name>
</gene>
<comment type="caution">
    <text evidence="1">The sequence shown here is derived from an EMBL/GenBank/DDBJ whole genome shotgun (WGS) entry which is preliminary data.</text>
</comment>
<evidence type="ECO:0000313" key="2">
    <source>
        <dbReference type="Proteomes" id="UP000215896"/>
    </source>
</evidence>
<reference evidence="1 2" key="1">
    <citation type="submission" date="2017-07" db="EMBL/GenBank/DDBJ databases">
        <title>Draft whole genome sequences of clinical Proprionibacteriaceae strains.</title>
        <authorList>
            <person name="Bernier A.-M."/>
            <person name="Bernard K."/>
            <person name="Domingo M.-C."/>
        </authorList>
    </citation>
    <scope>NUCLEOTIDE SEQUENCE [LARGE SCALE GENOMIC DNA]</scope>
    <source>
        <strain evidence="1 2">NML 030167</strain>
    </source>
</reference>
<accession>A0A255GLU3</accession>
<evidence type="ECO:0000313" key="1">
    <source>
        <dbReference type="EMBL" id="OYO16808.1"/>
    </source>
</evidence>
<dbReference type="EMBL" id="NMVO01000002">
    <property type="protein sequence ID" value="OYO16808.1"/>
    <property type="molecule type" value="Genomic_DNA"/>
</dbReference>
<organism evidence="1 2">
    <name type="scientific">Enemella evansiae</name>
    <dbReference type="NCBI Taxonomy" id="2016499"/>
    <lineage>
        <taxon>Bacteria</taxon>
        <taxon>Bacillati</taxon>
        <taxon>Actinomycetota</taxon>
        <taxon>Actinomycetes</taxon>
        <taxon>Propionibacteriales</taxon>
        <taxon>Propionibacteriaceae</taxon>
        <taxon>Enemella</taxon>
    </lineage>
</organism>
<dbReference type="Proteomes" id="UP000215896">
    <property type="component" value="Unassembled WGS sequence"/>
</dbReference>
<keyword evidence="2" id="KW-1185">Reference proteome</keyword>
<dbReference type="RefSeq" id="WP_094404820.1">
    <property type="nucleotide sequence ID" value="NZ_NMVO01000002.1"/>
</dbReference>
<protein>
    <submittedName>
        <fullName evidence="1">Uncharacterized protein</fullName>
    </submittedName>
</protein>
<proteinExistence type="predicted"/>
<accession>A0A4R6M135</accession>
<dbReference type="AlphaFoldDB" id="A0A255GLU3"/>